<dbReference type="STRING" id="56857.A0A200PM17"/>
<proteinExistence type="inferred from homology"/>
<evidence type="ECO:0000256" key="6">
    <source>
        <dbReference type="RuleBase" id="RU361262"/>
    </source>
</evidence>
<dbReference type="InterPro" id="IPR016035">
    <property type="entry name" value="Acyl_Trfase/lysoPLipase"/>
</dbReference>
<reference evidence="8 9" key="1">
    <citation type="journal article" date="2017" name="Mol. Plant">
        <title>The Genome of Medicinal Plant Macleaya cordata Provides New Insights into Benzylisoquinoline Alkaloids Metabolism.</title>
        <authorList>
            <person name="Liu X."/>
            <person name="Liu Y."/>
            <person name="Huang P."/>
            <person name="Ma Y."/>
            <person name="Qing Z."/>
            <person name="Tang Q."/>
            <person name="Cao H."/>
            <person name="Cheng P."/>
            <person name="Zheng Y."/>
            <person name="Yuan Z."/>
            <person name="Zhou Y."/>
            <person name="Liu J."/>
            <person name="Tang Z."/>
            <person name="Zhuo Y."/>
            <person name="Zhang Y."/>
            <person name="Yu L."/>
            <person name="Huang J."/>
            <person name="Yang P."/>
            <person name="Peng Q."/>
            <person name="Zhang J."/>
            <person name="Jiang W."/>
            <person name="Zhang Z."/>
            <person name="Lin K."/>
            <person name="Ro D.K."/>
            <person name="Chen X."/>
            <person name="Xiong X."/>
            <person name="Shang Y."/>
            <person name="Huang S."/>
            <person name="Zeng J."/>
        </authorList>
    </citation>
    <scope>NUCLEOTIDE SEQUENCE [LARGE SCALE GENOMIC DNA]</scope>
    <source>
        <strain evidence="9">cv. BLH2017</strain>
        <tissue evidence="8">Root</tissue>
    </source>
</reference>
<dbReference type="OrthoDB" id="630895at2759"/>
<evidence type="ECO:0000256" key="5">
    <source>
        <dbReference type="PROSITE-ProRule" id="PRU01161"/>
    </source>
</evidence>
<accession>A0A200PM17</accession>
<protein>
    <recommendedName>
        <fullName evidence="6">Patatin</fullName>
        <ecNumber evidence="6">3.1.1.-</ecNumber>
    </recommendedName>
</protein>
<keyword evidence="3 6" id="KW-0442">Lipid degradation</keyword>
<evidence type="ECO:0000313" key="8">
    <source>
        <dbReference type="EMBL" id="OUZ99241.1"/>
    </source>
</evidence>
<dbReference type="PROSITE" id="PS51635">
    <property type="entry name" value="PNPLA"/>
    <property type="match status" value="1"/>
</dbReference>
<dbReference type="GO" id="GO:0016042">
    <property type="term" value="P:lipid catabolic process"/>
    <property type="evidence" value="ECO:0007669"/>
    <property type="project" value="UniProtKB-KW"/>
</dbReference>
<sequence length="433" mass="47270">MIDSSSFDFDKLTNDIFSILENKFLFGYQDSKLSLSKNSEIPVEDLVETLKSNKNDIGKVRILSIDGVGATDGILAAKSLSRLEASLRQKSGNPDARVADFFDVAAGSGIGGILTALLFTRGKDGRPIFKADEALQFVVNNRRRLNSSSSTGMFSKIFRPAKMEKIFRRIFGECTLKDTLKPVLIPCYDLSTRAPFLFSRADALETDGYDFKMREVCVATSADLTAAGAFEMKSVDKRTRILAVDGGLATNNPTAAAITHVLNNKQEFPYCDGVEDLLVVSLGNGESDPSGRNPTISSAGFLKIAGEGASDTVDQAVSMAFGEFRSDNYVRIQANGLISSQKTLVLKNSNSSSIEGKKLLEVAEEMLKQKNVESVLFRGKKIIEKTNLEKLDLFAGELIKEHERRKSSIFATVMLKQVSPRSSSATVSTESSW</sequence>
<dbReference type="Proteomes" id="UP000195402">
    <property type="component" value="Unassembled WGS sequence"/>
</dbReference>
<organism evidence="8 9">
    <name type="scientific">Macleaya cordata</name>
    <name type="common">Five-seeded plume-poppy</name>
    <name type="synonym">Bocconia cordata</name>
    <dbReference type="NCBI Taxonomy" id="56857"/>
    <lineage>
        <taxon>Eukaryota</taxon>
        <taxon>Viridiplantae</taxon>
        <taxon>Streptophyta</taxon>
        <taxon>Embryophyta</taxon>
        <taxon>Tracheophyta</taxon>
        <taxon>Spermatophyta</taxon>
        <taxon>Magnoliopsida</taxon>
        <taxon>Ranunculales</taxon>
        <taxon>Papaveraceae</taxon>
        <taxon>Papaveroideae</taxon>
        <taxon>Macleaya</taxon>
    </lineage>
</organism>
<comment type="caution">
    <text evidence="5">Lacks conserved residue(s) required for the propagation of feature annotation.</text>
</comment>
<dbReference type="EC" id="3.1.1.-" evidence="6"/>
<keyword evidence="2 6" id="KW-0378">Hydrolase</keyword>
<evidence type="ECO:0000256" key="1">
    <source>
        <dbReference type="ARBA" id="ARBA00010240"/>
    </source>
</evidence>
<keyword evidence="4 6" id="KW-0443">Lipid metabolism</keyword>
<dbReference type="EMBL" id="MVGT01004525">
    <property type="protein sequence ID" value="OUZ99241.1"/>
    <property type="molecule type" value="Genomic_DNA"/>
</dbReference>
<dbReference type="GO" id="GO:0016787">
    <property type="term" value="F:hydrolase activity"/>
    <property type="evidence" value="ECO:0007669"/>
    <property type="project" value="UniProtKB-KW"/>
</dbReference>
<comment type="function">
    <text evidence="6">Lipolytic acyl hydrolase (LAH).</text>
</comment>
<evidence type="ECO:0000259" key="7">
    <source>
        <dbReference type="PROSITE" id="PS51635"/>
    </source>
</evidence>
<dbReference type="InParanoid" id="A0A200PM17"/>
<evidence type="ECO:0000256" key="3">
    <source>
        <dbReference type="ARBA" id="ARBA00022963"/>
    </source>
</evidence>
<dbReference type="PANTHER" id="PTHR32241:SF12">
    <property type="entry name" value="OS03G0784100 PROTEIN"/>
    <property type="match status" value="1"/>
</dbReference>
<comment type="domain">
    <text evidence="6">The nitrogen atoms of the two glycine residues in the GGXR motif define the oxyanion hole, and stabilize the oxyanion that forms during the nucleophilic attack by the catalytic serine during substrate cleavage.</text>
</comment>
<keyword evidence="9" id="KW-1185">Reference proteome</keyword>
<dbReference type="InterPro" id="IPR002641">
    <property type="entry name" value="PNPLA_dom"/>
</dbReference>
<gene>
    <name evidence="8" type="ORF">BVC80_8603g1</name>
</gene>
<feature type="domain" description="PNPLA" evidence="7">
    <location>
        <begin position="64"/>
        <end position="258"/>
    </location>
</feature>
<name>A0A200PM17_MACCD</name>
<dbReference type="AlphaFoldDB" id="A0A200PM17"/>
<evidence type="ECO:0000256" key="2">
    <source>
        <dbReference type="ARBA" id="ARBA00022801"/>
    </source>
</evidence>
<dbReference type="OMA" id="RPMYSAD"/>
<comment type="caution">
    <text evidence="8">The sequence shown here is derived from an EMBL/GenBank/DDBJ whole genome shotgun (WGS) entry which is preliminary data.</text>
</comment>
<dbReference type="SUPFAM" id="SSF52151">
    <property type="entry name" value="FabD/lysophospholipase-like"/>
    <property type="match status" value="1"/>
</dbReference>
<feature type="short sequence motif" description="DGA/G" evidence="5">
    <location>
        <begin position="245"/>
        <end position="247"/>
    </location>
</feature>
<dbReference type="Pfam" id="PF01734">
    <property type="entry name" value="Patatin"/>
    <property type="match status" value="1"/>
</dbReference>
<evidence type="ECO:0000313" key="9">
    <source>
        <dbReference type="Proteomes" id="UP000195402"/>
    </source>
</evidence>
<evidence type="ECO:0000256" key="4">
    <source>
        <dbReference type="ARBA" id="ARBA00023098"/>
    </source>
</evidence>
<comment type="similarity">
    <text evidence="1 6">Belongs to the patatin family.</text>
</comment>
<dbReference type="Gene3D" id="3.40.1090.10">
    <property type="entry name" value="Cytosolic phospholipase A2 catalytic domain"/>
    <property type="match status" value="1"/>
</dbReference>
<dbReference type="PANTHER" id="PTHR32241">
    <property type="entry name" value="PATATIN-LIKE PROTEIN 6"/>
    <property type="match status" value="1"/>
</dbReference>